<dbReference type="AlphaFoldDB" id="A0A3Q9UUS2"/>
<dbReference type="Proteomes" id="UP000285317">
    <property type="component" value="Chromosome"/>
</dbReference>
<reference evidence="1 2" key="1">
    <citation type="submission" date="2018-03" db="EMBL/GenBank/DDBJ databases">
        <title>Bacteriophage NCPPB3778 and a type I-E CRISPR drive the evolution of the US Biological Select Agent, Rathayibacter toxicus.</title>
        <authorList>
            <person name="Davis E.W.II."/>
            <person name="Tabima J.F."/>
            <person name="Weisberg A.J."/>
            <person name="Dantas Lopes L."/>
            <person name="Wiseman M.S."/>
            <person name="Wiseman M.S."/>
            <person name="Pupko T."/>
            <person name="Belcher M.S."/>
            <person name="Sechler A.J."/>
            <person name="Tancos M.A."/>
            <person name="Schroeder B.K."/>
            <person name="Murray T.D."/>
            <person name="Luster D.G."/>
            <person name="Schneider W.L."/>
            <person name="Rogers E."/>
            <person name="Andreote F.D."/>
            <person name="Grunwald N.J."/>
            <person name="Putnam M.L."/>
            <person name="Chang J.H."/>
        </authorList>
    </citation>
    <scope>NUCLEOTIDE SEQUENCE [LARGE SCALE GENOMIC DNA]</scope>
    <source>
        <strain evidence="1 2">DSM 15932</strain>
    </source>
</reference>
<evidence type="ECO:0000313" key="1">
    <source>
        <dbReference type="EMBL" id="AZZ53551.1"/>
    </source>
</evidence>
<dbReference type="KEGG" id="rfs:C1I64_16915"/>
<gene>
    <name evidence="1" type="ORF">C1I64_16915</name>
</gene>
<evidence type="ECO:0000313" key="2">
    <source>
        <dbReference type="Proteomes" id="UP000285317"/>
    </source>
</evidence>
<sequence>MNDLADLAKSNQEQAVAAWLGYLDRLRAERLLSALHGQDQNLIDALDHVDAALQMIGDVVASNRGGVKGMHGFIAEVAEVGIGNARTAIRGEDTSYAWVNNNGPTDLLRAGVQIQQKFVAAGGRLGLGAIAEHLDRYPDFVANGGKYQIPNDHFETIQKLYAMTAEDAGKLLSRSGDGPSLTDWKRVQTFFSTDSIGLESVEASHLGYADVQRDAYGVTLEAEKETLRATDANLREKTRQENRPTVGQGARATLVAAGVEGGTTFVLSLVDKRRQGKKLKDLTTDDWTEIAGDTAIGAARGGVRGLSIYSLINLTMTSAAVANMMAAAAFGVADQANKFRRGEISEVTFIENAELVCLEVGVCALSSAVGQAIIPIPILGAVIGNTVGTIMYNAASSSLSARETALVNSYLDDQRVLDEKLAVEHDALIGKLEASMSGYVTALDRAFSPDIEVALLGSIELAREVGVPSEDILDTDEKVHEYFLD</sequence>
<organism evidence="1 2">
    <name type="scientific">Rathayibacter festucae DSM 15932</name>
    <dbReference type="NCBI Taxonomy" id="1328866"/>
    <lineage>
        <taxon>Bacteria</taxon>
        <taxon>Bacillati</taxon>
        <taxon>Actinomycetota</taxon>
        <taxon>Actinomycetes</taxon>
        <taxon>Micrococcales</taxon>
        <taxon>Microbacteriaceae</taxon>
        <taxon>Rathayibacter</taxon>
    </lineage>
</organism>
<dbReference type="RefSeq" id="WP_127888002.1">
    <property type="nucleotide sequence ID" value="NZ_CP028137.1"/>
</dbReference>
<protein>
    <submittedName>
        <fullName evidence="1">Uncharacterized protein</fullName>
    </submittedName>
</protein>
<proteinExistence type="predicted"/>
<dbReference type="EMBL" id="CP028137">
    <property type="protein sequence ID" value="AZZ53551.1"/>
    <property type="molecule type" value="Genomic_DNA"/>
</dbReference>
<name>A0A3Q9UUS2_9MICO</name>
<accession>A0A3Q9UUS2</accession>